<dbReference type="EMBL" id="MHQC01000050">
    <property type="protein sequence ID" value="OGZ93800.1"/>
    <property type="molecule type" value="Genomic_DNA"/>
</dbReference>
<organism evidence="2 3">
    <name type="scientific">Candidatus Sungbacteria bacterium RIFCSPHIGHO2_01_FULL_47_32</name>
    <dbReference type="NCBI Taxonomy" id="1802264"/>
    <lineage>
        <taxon>Bacteria</taxon>
        <taxon>Candidatus Sungiibacteriota</taxon>
    </lineage>
</organism>
<dbReference type="Pfam" id="PF08242">
    <property type="entry name" value="Methyltransf_12"/>
    <property type="match status" value="1"/>
</dbReference>
<name>A0A1G2K5P7_9BACT</name>
<protein>
    <recommendedName>
        <fullName evidence="1">Methyltransferase type 12 domain-containing protein</fullName>
    </recommendedName>
</protein>
<feature type="domain" description="Methyltransferase type 12" evidence="1">
    <location>
        <begin position="33"/>
        <end position="132"/>
    </location>
</feature>
<sequence>MFDREVGAVTRSSKYVIKNVLKHIPKSLDEIVEYGPGDGILTKLLLRHLSPDGKLIVIESNSEFIKMLNRIDDARLSVVHGKAQDAVRIVRENGIRSADAIIASMPFSFLNKNERTQIVKDSYAMLAPGGMLLIFNQYQPLMASPIKKYFGKAHIALELRNIPPCFIMYARKK</sequence>
<comment type="caution">
    <text evidence="2">The sequence shown here is derived from an EMBL/GenBank/DDBJ whole genome shotgun (WGS) entry which is preliminary data.</text>
</comment>
<evidence type="ECO:0000313" key="2">
    <source>
        <dbReference type="EMBL" id="OGZ93800.1"/>
    </source>
</evidence>
<dbReference type="AlphaFoldDB" id="A0A1G2K5P7"/>
<dbReference type="Proteomes" id="UP000177152">
    <property type="component" value="Unassembled WGS sequence"/>
</dbReference>
<proteinExistence type="predicted"/>
<dbReference type="SUPFAM" id="SSF53335">
    <property type="entry name" value="S-adenosyl-L-methionine-dependent methyltransferases"/>
    <property type="match status" value="1"/>
</dbReference>
<evidence type="ECO:0000313" key="3">
    <source>
        <dbReference type="Proteomes" id="UP000177152"/>
    </source>
</evidence>
<dbReference type="InterPro" id="IPR013217">
    <property type="entry name" value="Methyltransf_12"/>
</dbReference>
<evidence type="ECO:0000259" key="1">
    <source>
        <dbReference type="Pfam" id="PF08242"/>
    </source>
</evidence>
<accession>A0A1G2K5P7</accession>
<dbReference type="InterPro" id="IPR029063">
    <property type="entry name" value="SAM-dependent_MTases_sf"/>
</dbReference>
<dbReference type="Gene3D" id="3.40.50.150">
    <property type="entry name" value="Vaccinia Virus protein VP39"/>
    <property type="match status" value="1"/>
</dbReference>
<gene>
    <name evidence="2" type="ORF">A2633_04980</name>
</gene>
<reference evidence="2 3" key="1">
    <citation type="journal article" date="2016" name="Nat. Commun.">
        <title>Thousands of microbial genomes shed light on interconnected biogeochemical processes in an aquifer system.</title>
        <authorList>
            <person name="Anantharaman K."/>
            <person name="Brown C.T."/>
            <person name="Hug L.A."/>
            <person name="Sharon I."/>
            <person name="Castelle C.J."/>
            <person name="Probst A.J."/>
            <person name="Thomas B.C."/>
            <person name="Singh A."/>
            <person name="Wilkins M.J."/>
            <person name="Karaoz U."/>
            <person name="Brodie E.L."/>
            <person name="Williams K.H."/>
            <person name="Hubbard S.S."/>
            <person name="Banfield J.F."/>
        </authorList>
    </citation>
    <scope>NUCLEOTIDE SEQUENCE [LARGE SCALE GENOMIC DNA]</scope>
</reference>